<name>A0AA38CH30_TAXCH</name>
<keyword evidence="4 10" id="KW-0812">Transmembrane</keyword>
<feature type="binding site" evidence="8">
    <location>
        <position position="108"/>
    </location>
    <ligand>
        <name>UDP-alpha-D-glucose</name>
        <dbReference type="ChEBI" id="CHEBI:58885"/>
    </ligand>
</feature>
<comment type="caution">
    <text evidence="11">The sequence shown here is derived from an EMBL/GenBank/DDBJ whole genome shotgun (WGS) entry which is preliminary data.</text>
</comment>
<feature type="non-terminal residue" evidence="11">
    <location>
        <position position="1"/>
    </location>
</feature>
<dbReference type="GO" id="GO:0012505">
    <property type="term" value="C:endomembrane system"/>
    <property type="evidence" value="ECO:0007669"/>
    <property type="project" value="UniProtKB-SubCell"/>
</dbReference>
<dbReference type="PANTHER" id="PTHR13301">
    <property type="entry name" value="X-BOX TRANSCRIPTION FACTOR-RELATED"/>
    <property type="match status" value="1"/>
</dbReference>
<feature type="transmembrane region" description="Helical" evidence="10">
    <location>
        <begin position="20"/>
        <end position="37"/>
    </location>
</feature>
<dbReference type="GO" id="GO:0030244">
    <property type="term" value="P:cellulose biosynthetic process"/>
    <property type="evidence" value="ECO:0007669"/>
    <property type="project" value="InterPro"/>
</dbReference>
<evidence type="ECO:0000256" key="6">
    <source>
        <dbReference type="ARBA" id="ARBA00023136"/>
    </source>
</evidence>
<evidence type="ECO:0008006" key="13">
    <source>
        <dbReference type="Google" id="ProtNLM"/>
    </source>
</evidence>
<evidence type="ECO:0000256" key="1">
    <source>
        <dbReference type="ARBA" id="ARBA00004127"/>
    </source>
</evidence>
<keyword evidence="12" id="KW-1185">Reference proteome</keyword>
<evidence type="ECO:0000256" key="10">
    <source>
        <dbReference type="SAM" id="Phobius"/>
    </source>
</evidence>
<keyword evidence="3" id="KW-0808">Transferase</keyword>
<evidence type="ECO:0000313" key="12">
    <source>
        <dbReference type="Proteomes" id="UP000824469"/>
    </source>
</evidence>
<dbReference type="Proteomes" id="UP000824469">
    <property type="component" value="Unassembled WGS sequence"/>
</dbReference>
<feature type="binding site" evidence="9">
    <location>
        <position position="286"/>
    </location>
    <ligand>
        <name>Mn(2+)</name>
        <dbReference type="ChEBI" id="CHEBI:29035"/>
    </ligand>
</feature>
<evidence type="ECO:0000256" key="4">
    <source>
        <dbReference type="ARBA" id="ARBA00022692"/>
    </source>
</evidence>
<evidence type="ECO:0000313" key="11">
    <source>
        <dbReference type="EMBL" id="KAH9299101.1"/>
    </source>
</evidence>
<sequence length="586" mass="66989">RADSEQSLSTKIPIEGMKINPLRLVIVARLIFLGFFFHMRITKPVKDAYGLWITAVICEFWLAASWILDQLPRWSPITRRTYLDRLSNRYEKEDEDHCGLASVDVFLSTQDPVIEPPLMTANAVLSVLAVDYPANKVSCYVSDDGSAMVTFECLSETAEFARRWVPFCKEFDIEPRAPEAYFSLKIDYLGEKVKPSFVKQRREMKREYEEFKVGINALVEKRKKAPEEGWMMQDGRPWPGNNPCNHPGMIQVFLGRTGAMDVRGNELPLLVYVSREKKPRFHHHNKPGAMNALVRVSGVLTNSPYILSMDCSQYINNSKVIREAMCFMMDPLVSQSVSYVQFPLRLHSLQQEDKYAYHNTVFYDITMKGLDGIQGPICLGTGCVFKRLSLYGYVPPLIVQKPSKTWRTFFAVKFSKKKDSTIIRPKIFTTQDNIEHLQQYESETTQLLAPLQNLEEYFGQSPVFITSTLIKEGGIPESTYPSSILIKEAIHVITCTYEDKTEWGKEIGWIYGSITDNILTGMKMHARGWKSIYCIPSRPAFKENGAMNLGDTLRQLLKWASGSMEILLSKHCPLCLSTHRKIHIPP</sequence>
<feature type="transmembrane region" description="Helical" evidence="10">
    <location>
        <begin position="49"/>
        <end position="68"/>
    </location>
</feature>
<evidence type="ECO:0000256" key="3">
    <source>
        <dbReference type="ARBA" id="ARBA00022679"/>
    </source>
</evidence>
<dbReference type="AlphaFoldDB" id="A0AA38CH30"/>
<organism evidence="11 12">
    <name type="scientific">Taxus chinensis</name>
    <name type="common">Chinese yew</name>
    <name type="synonym">Taxus wallichiana var. chinensis</name>
    <dbReference type="NCBI Taxonomy" id="29808"/>
    <lineage>
        <taxon>Eukaryota</taxon>
        <taxon>Viridiplantae</taxon>
        <taxon>Streptophyta</taxon>
        <taxon>Embryophyta</taxon>
        <taxon>Tracheophyta</taxon>
        <taxon>Spermatophyta</taxon>
        <taxon>Pinopsida</taxon>
        <taxon>Pinidae</taxon>
        <taxon>Conifers II</taxon>
        <taxon>Cupressales</taxon>
        <taxon>Taxaceae</taxon>
        <taxon>Taxus</taxon>
    </lineage>
</organism>
<dbReference type="Gene3D" id="3.90.550.10">
    <property type="entry name" value="Spore Coat Polysaccharide Biosynthesis Protein SpsA, Chain A"/>
    <property type="match status" value="1"/>
</dbReference>
<feature type="non-terminal residue" evidence="11">
    <location>
        <position position="586"/>
    </location>
</feature>
<dbReference type="InterPro" id="IPR005150">
    <property type="entry name" value="Cellulose_synth"/>
</dbReference>
<dbReference type="OMA" id="ITAVICE"/>
<feature type="binding site" evidence="8">
    <location>
        <position position="144"/>
    </location>
    <ligand>
        <name>UDP-alpha-D-glucose</name>
        <dbReference type="ChEBI" id="CHEBI:58885"/>
    </ligand>
</feature>
<dbReference type="InterPro" id="IPR029044">
    <property type="entry name" value="Nucleotide-diphossugar_trans"/>
</dbReference>
<evidence type="ECO:0000256" key="8">
    <source>
        <dbReference type="PIRSR" id="PIRSR605150-2"/>
    </source>
</evidence>
<protein>
    <recommendedName>
        <fullName evidence="13">Cellulose synthase</fullName>
    </recommendedName>
</protein>
<keyword evidence="6 10" id="KW-0472">Membrane</keyword>
<keyword evidence="2" id="KW-0328">Glycosyltransferase</keyword>
<reference evidence="11 12" key="1">
    <citation type="journal article" date="2021" name="Nat. Plants">
        <title>The Taxus genome provides insights into paclitaxel biosynthesis.</title>
        <authorList>
            <person name="Xiong X."/>
            <person name="Gou J."/>
            <person name="Liao Q."/>
            <person name="Li Y."/>
            <person name="Zhou Q."/>
            <person name="Bi G."/>
            <person name="Li C."/>
            <person name="Du R."/>
            <person name="Wang X."/>
            <person name="Sun T."/>
            <person name="Guo L."/>
            <person name="Liang H."/>
            <person name="Lu P."/>
            <person name="Wu Y."/>
            <person name="Zhang Z."/>
            <person name="Ro D.K."/>
            <person name="Shang Y."/>
            <person name="Huang S."/>
            <person name="Yan J."/>
        </authorList>
    </citation>
    <scope>NUCLEOTIDE SEQUENCE [LARGE SCALE GENOMIC DNA]</scope>
    <source>
        <strain evidence="11">Ta-2019</strain>
    </source>
</reference>
<proteinExistence type="predicted"/>
<dbReference type="GO" id="GO:0016020">
    <property type="term" value="C:membrane"/>
    <property type="evidence" value="ECO:0007669"/>
    <property type="project" value="InterPro"/>
</dbReference>
<evidence type="ECO:0000256" key="2">
    <source>
        <dbReference type="ARBA" id="ARBA00022676"/>
    </source>
</evidence>
<dbReference type="Pfam" id="PF03552">
    <property type="entry name" value="Cellulose_synt"/>
    <property type="match status" value="1"/>
</dbReference>
<dbReference type="GO" id="GO:0016760">
    <property type="term" value="F:cellulose synthase (UDP-forming) activity"/>
    <property type="evidence" value="ECO:0007669"/>
    <property type="project" value="InterPro"/>
</dbReference>
<dbReference type="EMBL" id="JAHRHJ020000010">
    <property type="protein sequence ID" value="KAH9299101.1"/>
    <property type="molecule type" value="Genomic_DNA"/>
</dbReference>
<accession>A0AA38CH30</accession>
<evidence type="ECO:0000256" key="7">
    <source>
        <dbReference type="ARBA" id="ARBA00023316"/>
    </source>
</evidence>
<gene>
    <name evidence="11" type="ORF">KI387_030783</name>
</gene>
<keyword evidence="5 10" id="KW-1133">Transmembrane helix</keyword>
<evidence type="ECO:0000256" key="9">
    <source>
        <dbReference type="PIRSR" id="PIRSR605150-3"/>
    </source>
</evidence>
<comment type="subcellular location">
    <subcellularLocation>
        <location evidence="1">Endomembrane system</location>
        <topology evidence="1">Multi-pass membrane protein</topology>
    </subcellularLocation>
</comment>
<keyword evidence="7" id="KW-0961">Cell wall biogenesis/degradation</keyword>
<feature type="binding site" evidence="9">
    <location>
        <position position="310"/>
    </location>
    <ligand>
        <name>Mn(2+)</name>
        <dbReference type="ChEBI" id="CHEBI:29035"/>
    </ligand>
</feature>
<feature type="binding site" evidence="8">
    <location>
        <position position="115"/>
    </location>
    <ligand>
        <name>UDP-alpha-D-glucose</name>
        <dbReference type="ChEBI" id="CHEBI:58885"/>
    </ligand>
</feature>
<dbReference type="GO" id="GO:0071555">
    <property type="term" value="P:cell wall organization"/>
    <property type="evidence" value="ECO:0007669"/>
    <property type="project" value="UniProtKB-KW"/>
</dbReference>
<evidence type="ECO:0000256" key="5">
    <source>
        <dbReference type="ARBA" id="ARBA00022989"/>
    </source>
</evidence>